<dbReference type="Gene3D" id="3.20.20.370">
    <property type="entry name" value="Glycoside hydrolase/deacetylase"/>
    <property type="match status" value="1"/>
</dbReference>
<proteinExistence type="predicted"/>
<dbReference type="GO" id="GO:0016810">
    <property type="term" value="F:hydrolase activity, acting on carbon-nitrogen (but not peptide) bonds"/>
    <property type="evidence" value="ECO:0007669"/>
    <property type="project" value="InterPro"/>
</dbReference>
<dbReference type="InterPro" id="IPR050248">
    <property type="entry name" value="Polysacc_deacetylase_ArnD"/>
</dbReference>
<dbReference type="InterPro" id="IPR011330">
    <property type="entry name" value="Glyco_hydro/deAcase_b/a-brl"/>
</dbReference>
<evidence type="ECO:0000313" key="5">
    <source>
        <dbReference type="Proteomes" id="UP000190229"/>
    </source>
</evidence>
<dbReference type="Proteomes" id="UP000190229">
    <property type="component" value="Unassembled WGS sequence"/>
</dbReference>
<dbReference type="CDD" id="cd10950">
    <property type="entry name" value="CE4_BsYlxY_like"/>
    <property type="match status" value="1"/>
</dbReference>
<dbReference type="SUPFAM" id="SSF88713">
    <property type="entry name" value="Glycoside hydrolase/deacetylase"/>
    <property type="match status" value="1"/>
</dbReference>
<dbReference type="AlphaFoldDB" id="A0A162UZV2"/>
<name>A0A162UZV2_9BACL</name>
<reference evidence="2 4" key="1">
    <citation type="submission" date="2016-02" db="EMBL/GenBank/DDBJ databases">
        <title>Draft genome sequence of Acidibacillus ferrooxidans SLC66.</title>
        <authorList>
            <person name="Oliveira G."/>
            <person name="Nancucheo I."/>
            <person name="Dall'Agnol H."/>
            <person name="Johnson B."/>
            <person name="Oliveira R."/>
            <person name="Nunes G.L."/>
            <person name="Tzotzos G."/>
            <person name="Orellana S.C."/>
            <person name="Salim A.C."/>
            <person name="Araujo F.M."/>
        </authorList>
    </citation>
    <scope>NUCLEOTIDE SEQUENCE [LARGE SCALE GENOMIC DNA]</scope>
    <source>
        <strain evidence="2 4">SLC66</strain>
    </source>
</reference>
<dbReference type="Pfam" id="PF01522">
    <property type="entry name" value="Polysacc_deac_1"/>
    <property type="match status" value="1"/>
</dbReference>
<evidence type="ECO:0000313" key="3">
    <source>
        <dbReference type="EMBL" id="OPG15637.1"/>
    </source>
</evidence>
<sequence length="327" mass="35750">MRNLRSVLFFVVCVAAVYGTLRVFGNPLTNPADWQVLSATSKMTYASELQVLATRYDKPPVNARVEKYWGLIPALNGVKLDIQKSLARQNLLNKNASPLFFDQIAPAVSTTSLVAEPIYRANAQKRQMALMINVAWGDAYLPAMLKILTVHHAKATFFFDGSFATKNPQAVKMVLQAGMEVGNHAYNHPMMTKLSRVKMIEQITRTNAAILRAGGVKPTLFAPPAGDVNALVVRAAAGLGMHTILWTLDTIDWRKPPASVILHRIVDHREPGALVLMHPTANTVAALPTMIEKLQSAGYQLVTVTSIISPVRPVPNTYGEAMTGTRA</sequence>
<dbReference type="PANTHER" id="PTHR10587">
    <property type="entry name" value="GLYCOSYL TRANSFERASE-RELATED"/>
    <property type="match status" value="1"/>
</dbReference>
<accession>A0A162UZV2</accession>
<dbReference type="RefSeq" id="WP_067562823.1">
    <property type="nucleotide sequence ID" value="NZ_LSUQ01000010.1"/>
</dbReference>
<organism evidence="2 4">
    <name type="scientific">Ferroacidibacillus organovorans</name>
    <dbReference type="NCBI Taxonomy" id="1765683"/>
    <lineage>
        <taxon>Bacteria</taxon>
        <taxon>Bacillati</taxon>
        <taxon>Bacillota</taxon>
        <taxon>Bacilli</taxon>
        <taxon>Bacillales</taxon>
        <taxon>Alicyclobacillaceae</taxon>
        <taxon>Ferroacidibacillus</taxon>
    </lineage>
</organism>
<dbReference type="PROSITE" id="PS51677">
    <property type="entry name" value="NODB"/>
    <property type="match status" value="1"/>
</dbReference>
<dbReference type="PANTHER" id="PTHR10587:SF80">
    <property type="entry name" value="CHITOOLIGOSACCHARIDE DEACETYLASE"/>
    <property type="match status" value="1"/>
</dbReference>
<dbReference type="GO" id="GO:0005975">
    <property type="term" value="P:carbohydrate metabolic process"/>
    <property type="evidence" value="ECO:0007669"/>
    <property type="project" value="InterPro"/>
</dbReference>
<dbReference type="GO" id="GO:0016020">
    <property type="term" value="C:membrane"/>
    <property type="evidence" value="ECO:0007669"/>
    <property type="project" value="TreeGrafter"/>
</dbReference>
<dbReference type="InterPro" id="IPR002509">
    <property type="entry name" value="NODB_dom"/>
</dbReference>
<evidence type="ECO:0000313" key="4">
    <source>
        <dbReference type="Proteomes" id="UP000077421"/>
    </source>
</evidence>
<feature type="domain" description="NodB homology" evidence="1">
    <location>
        <begin position="126"/>
        <end position="302"/>
    </location>
</feature>
<dbReference type="STRING" id="1765683.B2M26_11310"/>
<evidence type="ECO:0000313" key="2">
    <source>
        <dbReference type="EMBL" id="OAG94477.1"/>
    </source>
</evidence>
<dbReference type="EMBL" id="MWPS01000027">
    <property type="protein sequence ID" value="OPG15637.1"/>
    <property type="molecule type" value="Genomic_DNA"/>
</dbReference>
<dbReference type="Proteomes" id="UP000077421">
    <property type="component" value="Unassembled WGS sequence"/>
</dbReference>
<dbReference type="EMBL" id="LSUQ01000010">
    <property type="protein sequence ID" value="OAG94477.1"/>
    <property type="molecule type" value="Genomic_DNA"/>
</dbReference>
<protein>
    <recommendedName>
        <fullName evidence="1">NodB homology domain-containing protein</fullName>
    </recommendedName>
</protein>
<reference evidence="3 5" key="2">
    <citation type="submission" date="2017-02" db="EMBL/GenBank/DDBJ databases">
        <title>Draft genome of Acidibacillus ferrooxidans Huett2.</title>
        <authorList>
            <person name="Schopf S."/>
        </authorList>
    </citation>
    <scope>NUCLEOTIDE SEQUENCE [LARGE SCALE GENOMIC DNA]</scope>
    <source>
        <strain evidence="3 5">Huett2</strain>
    </source>
</reference>
<keyword evidence="5" id="KW-1185">Reference proteome</keyword>
<dbReference type="OrthoDB" id="9812065at2"/>
<comment type="caution">
    <text evidence="2">The sequence shown here is derived from an EMBL/GenBank/DDBJ whole genome shotgun (WGS) entry which is preliminary data.</text>
</comment>
<evidence type="ECO:0000259" key="1">
    <source>
        <dbReference type="PROSITE" id="PS51677"/>
    </source>
</evidence>
<gene>
    <name evidence="2" type="ORF">AYW79_05545</name>
    <name evidence="3" type="ORF">B2M26_11310</name>
</gene>